<dbReference type="GO" id="GO:0004792">
    <property type="term" value="F:thiosulfate-cyanide sulfurtransferase activity"/>
    <property type="evidence" value="ECO:0007669"/>
    <property type="project" value="TreeGrafter"/>
</dbReference>
<dbReference type="RefSeq" id="WP_187967613.1">
    <property type="nucleotide sequence ID" value="NZ_JACVDC010000123.1"/>
</dbReference>
<dbReference type="Pfam" id="PF00899">
    <property type="entry name" value="ThiF"/>
    <property type="match status" value="1"/>
</dbReference>
<feature type="domain" description="THIF-type NAD/FAD binding fold" evidence="1">
    <location>
        <begin position="10"/>
        <end position="173"/>
    </location>
</feature>
<dbReference type="InterPro" id="IPR000594">
    <property type="entry name" value="ThiF_NAD_FAD-bd"/>
</dbReference>
<sequence length="173" mass="18936">MLSKGEREHYHRQLILSEIGEIGQEKLGNARVLVIGAGGLGSAILPYLIAAGIGHTGIMDHDKVDVSNLHRQVLFSTEDVGQNKAVTAAEKLSKLNPHVEITAYPKALTKENAIELFSAYDIIVDGSDNFPTRYLVNDAAVMCNRPVVFGSIYKFEGQVSVFNYRGGPTYRCL</sequence>
<dbReference type="CDD" id="cd00757">
    <property type="entry name" value="ThiF_MoeB_HesA_family"/>
    <property type="match status" value="1"/>
</dbReference>
<evidence type="ECO:0000259" key="1">
    <source>
        <dbReference type="Pfam" id="PF00899"/>
    </source>
</evidence>
<dbReference type="PANTHER" id="PTHR10953">
    <property type="entry name" value="UBIQUITIN-ACTIVATING ENZYME E1"/>
    <property type="match status" value="1"/>
</dbReference>
<comment type="caution">
    <text evidence="2">The sequence shown here is derived from an EMBL/GenBank/DDBJ whole genome shotgun (WGS) entry which is preliminary data.</text>
</comment>
<keyword evidence="3" id="KW-1185">Reference proteome</keyword>
<dbReference type="Gene3D" id="3.40.50.720">
    <property type="entry name" value="NAD(P)-binding Rossmann-like Domain"/>
    <property type="match status" value="1"/>
</dbReference>
<organism evidence="2 3">
    <name type="scientific">Sinomicrobium weinanense</name>
    <dbReference type="NCBI Taxonomy" id="2842200"/>
    <lineage>
        <taxon>Bacteria</taxon>
        <taxon>Pseudomonadati</taxon>
        <taxon>Bacteroidota</taxon>
        <taxon>Flavobacteriia</taxon>
        <taxon>Flavobacteriales</taxon>
        <taxon>Flavobacteriaceae</taxon>
        <taxon>Sinomicrobium</taxon>
    </lineage>
</organism>
<dbReference type="PANTHER" id="PTHR10953:SF102">
    <property type="entry name" value="ADENYLYLTRANSFERASE AND SULFURTRANSFERASE MOCS3"/>
    <property type="match status" value="1"/>
</dbReference>
<dbReference type="GO" id="GO:0016779">
    <property type="term" value="F:nucleotidyltransferase activity"/>
    <property type="evidence" value="ECO:0007669"/>
    <property type="project" value="TreeGrafter"/>
</dbReference>
<dbReference type="EMBL" id="JACVDC010000123">
    <property type="protein sequence ID" value="MBC9798496.1"/>
    <property type="molecule type" value="Genomic_DNA"/>
</dbReference>
<gene>
    <name evidence="2" type="ORF">IBL28_21190</name>
</gene>
<evidence type="ECO:0000313" key="3">
    <source>
        <dbReference type="Proteomes" id="UP000653730"/>
    </source>
</evidence>
<dbReference type="InterPro" id="IPR045886">
    <property type="entry name" value="ThiF/MoeB/HesA"/>
</dbReference>
<dbReference type="GO" id="GO:0008146">
    <property type="term" value="F:sulfotransferase activity"/>
    <property type="evidence" value="ECO:0007669"/>
    <property type="project" value="TreeGrafter"/>
</dbReference>
<name>A0A926JW69_9FLAO</name>
<feature type="non-terminal residue" evidence="2">
    <location>
        <position position="173"/>
    </location>
</feature>
<dbReference type="SUPFAM" id="SSF69572">
    <property type="entry name" value="Activating enzymes of the ubiquitin-like proteins"/>
    <property type="match status" value="1"/>
</dbReference>
<dbReference type="AlphaFoldDB" id="A0A926JW69"/>
<proteinExistence type="predicted"/>
<protein>
    <submittedName>
        <fullName evidence="2">HesA/MoeB/ThiF family protein</fullName>
    </submittedName>
</protein>
<dbReference type="GO" id="GO:0008641">
    <property type="term" value="F:ubiquitin-like modifier activating enzyme activity"/>
    <property type="evidence" value="ECO:0007669"/>
    <property type="project" value="InterPro"/>
</dbReference>
<dbReference type="Proteomes" id="UP000653730">
    <property type="component" value="Unassembled WGS sequence"/>
</dbReference>
<evidence type="ECO:0000313" key="2">
    <source>
        <dbReference type="EMBL" id="MBC9798496.1"/>
    </source>
</evidence>
<dbReference type="GO" id="GO:0005829">
    <property type="term" value="C:cytosol"/>
    <property type="evidence" value="ECO:0007669"/>
    <property type="project" value="TreeGrafter"/>
</dbReference>
<dbReference type="InterPro" id="IPR035985">
    <property type="entry name" value="Ubiquitin-activating_enz"/>
</dbReference>
<accession>A0A926JW69</accession>
<reference evidence="2 3" key="1">
    <citation type="submission" date="2020-09" db="EMBL/GenBank/DDBJ databases">
        <title>Sinomicrobium weinanense sp. nov., a halophilic bacteria isolated from saline-alkali soil.</title>
        <authorList>
            <person name="Wu P."/>
            <person name="Ren H."/>
            <person name="Mei Y."/>
            <person name="Liang Y."/>
            <person name="Chen Z."/>
        </authorList>
    </citation>
    <scope>NUCLEOTIDE SEQUENCE [LARGE SCALE GENOMIC DNA]</scope>
    <source>
        <strain evidence="2 3">FJxs</strain>
    </source>
</reference>